<dbReference type="InterPro" id="IPR000524">
    <property type="entry name" value="Tscrpt_reg_HTH_GntR"/>
</dbReference>
<evidence type="ECO:0000256" key="1">
    <source>
        <dbReference type="ARBA" id="ARBA00023015"/>
    </source>
</evidence>
<dbReference type="Proteomes" id="UP001300261">
    <property type="component" value="Unassembled WGS sequence"/>
</dbReference>
<keyword evidence="1" id="KW-0805">Transcription regulation</keyword>
<sequence length="219" mass="24985">MGTAVGPQLYRILRRRIIRNDLVPGVRMSESEIAGNYGVSRQPVREAFIKLSEEGLLEIRPQRGTFVRRIVISEVTGARFVREAIEADVIKLLASETVLGLVEELRAQLRRQMSVAERKEPYSRFVELDDTFHRTLATAARQNYAWEIVENVKAQMDRVRHLSALRFPMEKLISQHEAIVDAIEAQDVRAAEAAIRGHLREILNDLPVVAQSRPEFFGE</sequence>
<dbReference type="SMART" id="SM00895">
    <property type="entry name" value="FCD"/>
    <property type="match status" value="1"/>
</dbReference>
<dbReference type="Pfam" id="PF00392">
    <property type="entry name" value="GntR"/>
    <property type="match status" value="1"/>
</dbReference>
<dbReference type="RefSeq" id="WP_265961347.1">
    <property type="nucleotide sequence ID" value="NZ_JAPEVI010000002.1"/>
</dbReference>
<dbReference type="SMART" id="SM00345">
    <property type="entry name" value="HTH_GNTR"/>
    <property type="match status" value="1"/>
</dbReference>
<keyword evidence="2" id="KW-0238">DNA-binding</keyword>
<dbReference type="EMBL" id="JAPEVI010000002">
    <property type="protein sequence ID" value="MCX2721534.1"/>
    <property type="molecule type" value="Genomic_DNA"/>
</dbReference>
<dbReference type="PANTHER" id="PTHR43537:SF6">
    <property type="entry name" value="HTH-TYPE TRANSCRIPTIONAL REPRESSOR RSPR"/>
    <property type="match status" value="1"/>
</dbReference>
<organism evidence="5 6">
    <name type="scientific">Roseibium salinum</name>
    <dbReference type="NCBI Taxonomy" id="1604349"/>
    <lineage>
        <taxon>Bacteria</taxon>
        <taxon>Pseudomonadati</taxon>
        <taxon>Pseudomonadota</taxon>
        <taxon>Alphaproteobacteria</taxon>
        <taxon>Hyphomicrobiales</taxon>
        <taxon>Stappiaceae</taxon>
        <taxon>Roseibium</taxon>
    </lineage>
</organism>
<dbReference type="Gene3D" id="1.10.10.10">
    <property type="entry name" value="Winged helix-like DNA-binding domain superfamily/Winged helix DNA-binding domain"/>
    <property type="match status" value="1"/>
</dbReference>
<gene>
    <name evidence="5" type="ORF">ON753_03810</name>
</gene>
<dbReference type="InterPro" id="IPR036388">
    <property type="entry name" value="WH-like_DNA-bd_sf"/>
</dbReference>
<evidence type="ECO:0000259" key="4">
    <source>
        <dbReference type="PROSITE" id="PS50949"/>
    </source>
</evidence>
<dbReference type="PRINTS" id="PR00035">
    <property type="entry name" value="HTHGNTR"/>
</dbReference>
<dbReference type="InterPro" id="IPR008920">
    <property type="entry name" value="TF_FadR/GntR_C"/>
</dbReference>
<dbReference type="Gene3D" id="1.20.120.530">
    <property type="entry name" value="GntR ligand-binding domain-like"/>
    <property type="match status" value="1"/>
</dbReference>
<evidence type="ECO:0000256" key="3">
    <source>
        <dbReference type="ARBA" id="ARBA00023163"/>
    </source>
</evidence>
<reference evidence="5 6" key="1">
    <citation type="journal article" date="2016" name="Int. J. Syst. Evol. Microbiol.">
        <title>Labrenzia salina sp. nov., isolated from the rhizosphere of the halophyte Arthrocnemum macrostachyum.</title>
        <authorList>
            <person name="Camacho M."/>
            <person name="Redondo-Gomez S."/>
            <person name="Rodriguez-Llorente I."/>
            <person name="Rohde M."/>
            <person name="Sproer C."/>
            <person name="Schumann P."/>
            <person name="Klenk H.P."/>
            <person name="Montero-Calasanz M.D.C."/>
        </authorList>
    </citation>
    <scope>NUCLEOTIDE SEQUENCE [LARGE SCALE GENOMIC DNA]</scope>
    <source>
        <strain evidence="5 6">DSM 29163</strain>
    </source>
</reference>
<feature type="domain" description="HTH gntR-type" evidence="4">
    <location>
        <begin position="3"/>
        <end position="70"/>
    </location>
</feature>
<dbReference type="SUPFAM" id="SSF46785">
    <property type="entry name" value="Winged helix' DNA-binding domain"/>
    <property type="match status" value="1"/>
</dbReference>
<protein>
    <submittedName>
        <fullName evidence="5">GntR family transcriptional regulator</fullName>
    </submittedName>
</protein>
<dbReference type="PROSITE" id="PS50949">
    <property type="entry name" value="HTH_GNTR"/>
    <property type="match status" value="1"/>
</dbReference>
<dbReference type="InterPro" id="IPR011711">
    <property type="entry name" value="GntR_C"/>
</dbReference>
<name>A0ABT3QX71_9HYPH</name>
<dbReference type="SUPFAM" id="SSF48008">
    <property type="entry name" value="GntR ligand-binding domain-like"/>
    <property type="match status" value="1"/>
</dbReference>
<keyword evidence="6" id="KW-1185">Reference proteome</keyword>
<evidence type="ECO:0000313" key="5">
    <source>
        <dbReference type="EMBL" id="MCX2721534.1"/>
    </source>
</evidence>
<evidence type="ECO:0000313" key="6">
    <source>
        <dbReference type="Proteomes" id="UP001300261"/>
    </source>
</evidence>
<accession>A0ABT3QX71</accession>
<evidence type="ECO:0000256" key="2">
    <source>
        <dbReference type="ARBA" id="ARBA00023125"/>
    </source>
</evidence>
<dbReference type="Pfam" id="PF07729">
    <property type="entry name" value="FCD"/>
    <property type="match status" value="1"/>
</dbReference>
<dbReference type="InterPro" id="IPR036390">
    <property type="entry name" value="WH_DNA-bd_sf"/>
</dbReference>
<dbReference type="PANTHER" id="PTHR43537">
    <property type="entry name" value="TRANSCRIPTIONAL REGULATOR, GNTR FAMILY"/>
    <property type="match status" value="1"/>
</dbReference>
<comment type="caution">
    <text evidence="5">The sequence shown here is derived from an EMBL/GenBank/DDBJ whole genome shotgun (WGS) entry which is preliminary data.</text>
</comment>
<keyword evidence="3" id="KW-0804">Transcription</keyword>
<proteinExistence type="predicted"/>